<evidence type="ECO:0000313" key="4">
    <source>
        <dbReference type="Proteomes" id="UP001602058"/>
    </source>
</evidence>
<dbReference type="PROSITE" id="PS50104">
    <property type="entry name" value="TIR"/>
    <property type="match status" value="1"/>
</dbReference>
<keyword evidence="4" id="KW-1185">Reference proteome</keyword>
<feature type="compositionally biased region" description="Basic and acidic residues" evidence="1">
    <location>
        <begin position="235"/>
        <end position="249"/>
    </location>
</feature>
<feature type="compositionally biased region" description="Polar residues" evidence="1">
    <location>
        <begin position="198"/>
        <end position="214"/>
    </location>
</feature>
<reference evidence="3 4" key="1">
    <citation type="submission" date="2024-10" db="EMBL/GenBank/DDBJ databases">
        <title>The Natural Products Discovery Center: Release of the First 8490 Sequenced Strains for Exploring Actinobacteria Biosynthetic Diversity.</title>
        <authorList>
            <person name="Kalkreuter E."/>
            <person name="Kautsar S.A."/>
            <person name="Yang D."/>
            <person name="Bader C.D."/>
            <person name="Teijaro C.N."/>
            <person name="Fluegel L."/>
            <person name="Davis C.M."/>
            <person name="Simpson J.R."/>
            <person name="Lauterbach L."/>
            <person name="Steele A.D."/>
            <person name="Gui C."/>
            <person name="Meng S."/>
            <person name="Li G."/>
            <person name="Viehrig K."/>
            <person name="Ye F."/>
            <person name="Su P."/>
            <person name="Kiefer A.F."/>
            <person name="Nichols A."/>
            <person name="Cepeda A.J."/>
            <person name="Yan W."/>
            <person name="Fan B."/>
            <person name="Jiang Y."/>
            <person name="Adhikari A."/>
            <person name="Zheng C.-J."/>
            <person name="Schuster L."/>
            <person name="Cowan T.M."/>
            <person name="Smanski M.J."/>
            <person name="Chevrette M.G."/>
            <person name="De Carvalho L.P.S."/>
            <person name="Shen B."/>
        </authorList>
    </citation>
    <scope>NUCLEOTIDE SEQUENCE [LARGE SCALE GENOMIC DNA]</scope>
    <source>
        <strain evidence="3 4">NPDC001390</strain>
    </source>
</reference>
<dbReference type="Pfam" id="PF13676">
    <property type="entry name" value="TIR_2"/>
    <property type="match status" value="1"/>
</dbReference>
<proteinExistence type="predicted"/>
<sequence length="249" mass="27178">MPEIFINYRTGDGDHLAATLDEALRNRFGDDAVFRDGRSIGPGSEYPHELLTNLRESRAVLVVVGPGWATAAELRREDDWVRREILEAHRYRIPIVPVLGDSSVSWLRRDQLPVKLSWLAEIQSLRYRPYHSATDLAHIGDELARLVPELTDASQQTAPTASGSTHNSVSGGNHGTFVQGRDVSVGGDIAGTVYRNNTGPFHTGSGDQNVNSPHFSGDGGTFVAGDNHNGVHHTFGGDRRRHSDGGGRR</sequence>
<comment type="caution">
    <text evidence="3">The sequence shown here is derived from an EMBL/GenBank/DDBJ whole genome shotgun (WGS) entry which is preliminary data.</text>
</comment>
<accession>A0ABW6UQL7</accession>
<gene>
    <name evidence="3" type="ORF">ACFY1D_30605</name>
</gene>
<protein>
    <submittedName>
        <fullName evidence="3">Toll/interleukin-1 receptor domain-containing protein</fullName>
    </submittedName>
</protein>
<dbReference type="InterPro" id="IPR035897">
    <property type="entry name" value="Toll_tir_struct_dom_sf"/>
</dbReference>
<feature type="domain" description="TIR" evidence="2">
    <location>
        <begin position="1"/>
        <end position="147"/>
    </location>
</feature>
<dbReference type="Gene3D" id="3.40.50.10140">
    <property type="entry name" value="Toll/interleukin-1 receptor homology (TIR) domain"/>
    <property type="match status" value="1"/>
</dbReference>
<name>A0ABW6UQL7_9ACTN</name>
<dbReference type="InterPro" id="IPR000157">
    <property type="entry name" value="TIR_dom"/>
</dbReference>
<dbReference type="SUPFAM" id="SSF52200">
    <property type="entry name" value="Toll/Interleukin receptor TIR domain"/>
    <property type="match status" value="1"/>
</dbReference>
<organism evidence="3 4">
    <name type="scientific">Streptomyces bluensis</name>
    <dbReference type="NCBI Taxonomy" id="33897"/>
    <lineage>
        <taxon>Bacteria</taxon>
        <taxon>Bacillati</taxon>
        <taxon>Actinomycetota</taxon>
        <taxon>Actinomycetes</taxon>
        <taxon>Kitasatosporales</taxon>
        <taxon>Streptomycetaceae</taxon>
        <taxon>Streptomyces</taxon>
    </lineage>
</organism>
<dbReference type="EMBL" id="JBIAWJ010000020">
    <property type="protein sequence ID" value="MFF4525745.1"/>
    <property type="molecule type" value="Genomic_DNA"/>
</dbReference>
<evidence type="ECO:0000259" key="2">
    <source>
        <dbReference type="PROSITE" id="PS50104"/>
    </source>
</evidence>
<feature type="region of interest" description="Disordered" evidence="1">
    <location>
        <begin position="198"/>
        <end position="249"/>
    </location>
</feature>
<dbReference type="Proteomes" id="UP001602058">
    <property type="component" value="Unassembled WGS sequence"/>
</dbReference>
<evidence type="ECO:0000256" key="1">
    <source>
        <dbReference type="SAM" id="MobiDB-lite"/>
    </source>
</evidence>
<evidence type="ECO:0000313" key="3">
    <source>
        <dbReference type="EMBL" id="MFF4525745.1"/>
    </source>
</evidence>
<dbReference type="RefSeq" id="WP_189873695.1">
    <property type="nucleotide sequence ID" value="NZ_BMVM01000004.1"/>
</dbReference>
<keyword evidence="3" id="KW-0675">Receptor</keyword>